<dbReference type="GO" id="GO:0006281">
    <property type="term" value="P:DNA repair"/>
    <property type="evidence" value="ECO:0007669"/>
    <property type="project" value="InterPro"/>
</dbReference>
<name>A0A2T5JDB5_9SPHI</name>
<protein>
    <submittedName>
        <fullName evidence="3">Methylated-DNA-protein-cysteine methyltransferase-like protein</fullName>
    </submittedName>
</protein>
<dbReference type="GO" id="GO:0032259">
    <property type="term" value="P:methylation"/>
    <property type="evidence" value="ECO:0007669"/>
    <property type="project" value="UniProtKB-KW"/>
</dbReference>
<dbReference type="PANTHER" id="PTHR42942:SF1">
    <property type="entry name" value="ALKYLTRANSFERASE-LIKE PROTEIN 1"/>
    <property type="match status" value="1"/>
</dbReference>
<evidence type="ECO:0000313" key="3">
    <source>
        <dbReference type="EMBL" id="PTQ99758.1"/>
    </source>
</evidence>
<keyword evidence="3" id="KW-0489">Methyltransferase</keyword>
<sequence>MPDKDFYDQVYQVVRLIPAGRVTSYGAIAAYLGAKSGSRMVGYAMNNCAGIEPPVPAHRVVNRNGLLTGKFHFHPNSLMEDMLASEGVKVEDDKVIDFKNVYWAPSVELAL</sequence>
<keyword evidence="3" id="KW-0808">Transferase</keyword>
<dbReference type="InterPro" id="IPR036388">
    <property type="entry name" value="WH-like_DNA-bd_sf"/>
</dbReference>
<reference evidence="3 4" key="1">
    <citation type="submission" date="2018-04" db="EMBL/GenBank/DDBJ databases">
        <title>Genomic Encyclopedia of Archaeal and Bacterial Type Strains, Phase II (KMG-II): from individual species to whole genera.</title>
        <authorList>
            <person name="Goeker M."/>
        </authorList>
    </citation>
    <scope>NUCLEOTIDE SEQUENCE [LARGE SCALE GENOMIC DNA]</scope>
    <source>
        <strain evidence="3 4">DSM 26809</strain>
    </source>
</reference>
<keyword evidence="1" id="KW-0227">DNA damage</keyword>
<dbReference type="SUPFAM" id="SSF46767">
    <property type="entry name" value="Methylated DNA-protein cysteine methyltransferase, C-terminal domain"/>
    <property type="match status" value="1"/>
</dbReference>
<evidence type="ECO:0000256" key="1">
    <source>
        <dbReference type="ARBA" id="ARBA00022763"/>
    </source>
</evidence>
<organism evidence="3 4">
    <name type="scientific">Mucilaginibacter yixingensis</name>
    <dbReference type="NCBI Taxonomy" id="1295612"/>
    <lineage>
        <taxon>Bacteria</taxon>
        <taxon>Pseudomonadati</taxon>
        <taxon>Bacteroidota</taxon>
        <taxon>Sphingobacteriia</taxon>
        <taxon>Sphingobacteriales</taxon>
        <taxon>Sphingobacteriaceae</taxon>
        <taxon>Mucilaginibacter</taxon>
    </lineage>
</organism>
<dbReference type="Gene3D" id="1.10.10.10">
    <property type="entry name" value="Winged helix-like DNA-binding domain superfamily/Winged helix DNA-binding domain"/>
    <property type="match status" value="1"/>
</dbReference>
<feature type="domain" description="Methylated-DNA-[protein]-cysteine S-methyltransferase DNA binding" evidence="2">
    <location>
        <begin position="5"/>
        <end position="88"/>
    </location>
</feature>
<evidence type="ECO:0000313" key="4">
    <source>
        <dbReference type="Proteomes" id="UP000244168"/>
    </source>
</evidence>
<dbReference type="EMBL" id="QAOQ01000002">
    <property type="protein sequence ID" value="PTQ99758.1"/>
    <property type="molecule type" value="Genomic_DNA"/>
</dbReference>
<dbReference type="PANTHER" id="PTHR42942">
    <property type="entry name" value="6-O-METHYLGUANINE DNA METHYLTRANSFERASE"/>
    <property type="match status" value="1"/>
</dbReference>
<comment type="caution">
    <text evidence="3">The sequence shown here is derived from an EMBL/GenBank/DDBJ whole genome shotgun (WGS) entry which is preliminary data.</text>
</comment>
<dbReference type="AlphaFoldDB" id="A0A2T5JDB5"/>
<dbReference type="Proteomes" id="UP000244168">
    <property type="component" value="Unassembled WGS sequence"/>
</dbReference>
<dbReference type="GO" id="GO:0008168">
    <property type="term" value="F:methyltransferase activity"/>
    <property type="evidence" value="ECO:0007669"/>
    <property type="project" value="UniProtKB-KW"/>
</dbReference>
<dbReference type="InterPro" id="IPR052520">
    <property type="entry name" value="ATL_DNA_repair"/>
</dbReference>
<evidence type="ECO:0000259" key="2">
    <source>
        <dbReference type="Pfam" id="PF01035"/>
    </source>
</evidence>
<keyword evidence="4" id="KW-1185">Reference proteome</keyword>
<dbReference type="InterPro" id="IPR036217">
    <property type="entry name" value="MethylDNA_cys_MeTrfase_DNAb"/>
</dbReference>
<proteinExistence type="predicted"/>
<dbReference type="InterPro" id="IPR014048">
    <property type="entry name" value="MethylDNA_cys_MeTrfase_DNA-bd"/>
</dbReference>
<dbReference type="CDD" id="cd06445">
    <property type="entry name" value="ATase"/>
    <property type="match status" value="1"/>
</dbReference>
<gene>
    <name evidence="3" type="ORF">C8P68_102588</name>
</gene>
<dbReference type="Pfam" id="PF01035">
    <property type="entry name" value="DNA_binding_1"/>
    <property type="match status" value="1"/>
</dbReference>
<dbReference type="OrthoDB" id="9132167at2"/>
<accession>A0A2T5JDB5</accession>
<dbReference type="RefSeq" id="WP_107827672.1">
    <property type="nucleotide sequence ID" value="NZ_CP160205.1"/>
</dbReference>